<evidence type="ECO:0000313" key="2">
    <source>
        <dbReference type="EMBL" id="SMA49086.1"/>
    </source>
</evidence>
<keyword evidence="3" id="KW-1185">Reference proteome</keyword>
<gene>
    <name evidence="2" type="ORF">EHSB41UT_03042</name>
</gene>
<dbReference type="EMBL" id="FWPT01000007">
    <property type="protein sequence ID" value="SMA49086.1"/>
    <property type="molecule type" value="Genomic_DNA"/>
</dbReference>
<evidence type="ECO:0000313" key="3">
    <source>
        <dbReference type="Proteomes" id="UP000196573"/>
    </source>
</evidence>
<name>A0A1X7APB7_9GAMM</name>
<accession>A0A1X7APB7</accession>
<sequence length="131" mass="15100">METLSMGGRFFKNEELELIEQRRLEALLDITTKHSEEVQGLKSKLEQAEGKSVKAADQIKVLDKEIKTLREHNPDRMKKQIKRLQDQNRAMTAENNTMKTKQKQLQQQLDAAKVELDKLKAEQTEAQAEPA</sequence>
<dbReference type="Proteomes" id="UP000196573">
    <property type="component" value="Unassembled WGS sequence"/>
</dbReference>
<reference evidence="2 3" key="1">
    <citation type="submission" date="2017-03" db="EMBL/GenBank/DDBJ databases">
        <authorList>
            <person name="Afonso C.L."/>
            <person name="Miller P.J."/>
            <person name="Scott M.A."/>
            <person name="Spackman E."/>
            <person name="Goraichik I."/>
            <person name="Dimitrov K.M."/>
            <person name="Suarez D.L."/>
            <person name="Swayne D.E."/>
        </authorList>
    </citation>
    <scope>NUCLEOTIDE SEQUENCE [LARGE SCALE GENOMIC DNA]</scope>
    <source>
        <strain evidence="2">SB41UT1</strain>
    </source>
</reference>
<protein>
    <submittedName>
        <fullName evidence="2">Uncharacterized protein</fullName>
    </submittedName>
</protein>
<dbReference type="OrthoDB" id="6197907at2"/>
<dbReference type="AlphaFoldDB" id="A0A1X7APB7"/>
<organism evidence="2 3">
    <name type="scientific">Parendozoicomonas haliclonae</name>
    <dbReference type="NCBI Taxonomy" id="1960125"/>
    <lineage>
        <taxon>Bacteria</taxon>
        <taxon>Pseudomonadati</taxon>
        <taxon>Pseudomonadota</taxon>
        <taxon>Gammaproteobacteria</taxon>
        <taxon>Oceanospirillales</taxon>
        <taxon>Endozoicomonadaceae</taxon>
        <taxon>Parendozoicomonas</taxon>
    </lineage>
</organism>
<feature type="coiled-coil region" evidence="1">
    <location>
        <begin position="31"/>
        <end position="129"/>
    </location>
</feature>
<dbReference type="RefSeq" id="WP_087111373.1">
    <property type="nucleotide sequence ID" value="NZ_CBCSCN010000007.1"/>
</dbReference>
<evidence type="ECO:0000256" key="1">
    <source>
        <dbReference type="SAM" id="Coils"/>
    </source>
</evidence>
<proteinExistence type="predicted"/>
<keyword evidence="1" id="KW-0175">Coiled coil</keyword>